<dbReference type="KEGG" id="ppa:PAS_chr2-1_0194"/>
<dbReference type="SMR" id="C4QZX8"/>
<reference evidence="4 5" key="1">
    <citation type="journal article" date="2009" name="Nat. Biotechnol.">
        <title>Genome sequence of the recombinant protein production host Pichia pastoris.</title>
        <authorList>
            <person name="De Schutter K."/>
            <person name="Lin Y.C."/>
            <person name="Tiels P."/>
            <person name="Van Hecke A."/>
            <person name="Glinka S."/>
            <person name="Weber-Lehmann J."/>
            <person name="Rouze P."/>
            <person name="Van de Peer Y."/>
            <person name="Callewaert N."/>
        </authorList>
    </citation>
    <scope>NUCLEOTIDE SEQUENCE [LARGE SCALE GENOMIC DNA]</scope>
    <source>
        <strain evidence="5">GS115 / ATCC 20864</strain>
    </source>
</reference>
<evidence type="ECO:0000313" key="5">
    <source>
        <dbReference type="Proteomes" id="UP000000314"/>
    </source>
</evidence>
<evidence type="ECO:0000256" key="3">
    <source>
        <dbReference type="SAM" id="Coils"/>
    </source>
</evidence>
<feature type="coiled-coil region" evidence="3">
    <location>
        <begin position="93"/>
        <end position="127"/>
    </location>
</feature>
<dbReference type="EMBL" id="FN392320">
    <property type="protein sequence ID" value="CAY68802.1"/>
    <property type="molecule type" value="Genomic_DNA"/>
</dbReference>
<accession>C4QZX8</accession>
<dbReference type="GO" id="GO:0051286">
    <property type="term" value="C:cell tip"/>
    <property type="evidence" value="ECO:0007669"/>
    <property type="project" value="EnsemblFungi"/>
</dbReference>
<dbReference type="STRING" id="644223.C4QZX8"/>
<dbReference type="RefSeq" id="XP_002491082.1">
    <property type="nucleotide sequence ID" value="XM_002491037.1"/>
</dbReference>
<evidence type="ECO:0000256" key="1">
    <source>
        <dbReference type="ARBA" id="ARBA00010048"/>
    </source>
</evidence>
<keyword evidence="5" id="KW-1185">Reference proteome</keyword>
<dbReference type="InterPro" id="IPR009053">
    <property type="entry name" value="Prefoldin"/>
</dbReference>
<dbReference type="InterPro" id="IPR004127">
    <property type="entry name" value="Prefoldin_subunit_alpha"/>
</dbReference>
<dbReference type="Proteomes" id="UP000000314">
    <property type="component" value="Chromosome 2"/>
</dbReference>
<dbReference type="PANTHER" id="PTHR12674">
    <property type="entry name" value="PREFOLDIN SUBUNIT 5"/>
    <property type="match status" value="1"/>
</dbReference>
<dbReference type="FunFam" id="1.10.287.370:FF:000004">
    <property type="entry name" value="Probable prefoldin subunit 5"/>
    <property type="match status" value="1"/>
</dbReference>
<dbReference type="GO" id="GO:1990114">
    <property type="term" value="P:RNA polymerase II core complex assembly"/>
    <property type="evidence" value="ECO:0007669"/>
    <property type="project" value="TreeGrafter"/>
</dbReference>
<dbReference type="GO" id="GO:0006457">
    <property type="term" value="P:protein folding"/>
    <property type="evidence" value="ECO:0007669"/>
    <property type="project" value="InterPro"/>
</dbReference>
<protein>
    <submittedName>
        <fullName evidence="4">Subunit of the heterohexameric cochaperone prefoldin complex which binds specifically to cytosolic c</fullName>
    </submittedName>
</protein>
<dbReference type="GO" id="GO:1990113">
    <property type="term" value="P:RNA polymerase I assembly"/>
    <property type="evidence" value="ECO:0007669"/>
    <property type="project" value="TreeGrafter"/>
</dbReference>
<proteinExistence type="inferred from homology"/>
<dbReference type="GO" id="GO:0007021">
    <property type="term" value="P:tubulin complex assembly"/>
    <property type="evidence" value="ECO:0007669"/>
    <property type="project" value="EnsemblFungi"/>
</dbReference>
<dbReference type="HAMAP" id="MF_00308">
    <property type="entry name" value="PfdA"/>
    <property type="match status" value="1"/>
</dbReference>
<dbReference type="GO" id="GO:0032153">
    <property type="term" value="C:cell division site"/>
    <property type="evidence" value="ECO:0007669"/>
    <property type="project" value="EnsemblFungi"/>
</dbReference>
<dbReference type="HOGENOM" id="CLU_091867_0_2_1"/>
<name>C4QZX8_KOMPG</name>
<dbReference type="OrthoDB" id="10267474at2759"/>
<dbReference type="GO" id="GO:0015631">
    <property type="term" value="F:tubulin binding"/>
    <property type="evidence" value="ECO:0007669"/>
    <property type="project" value="EnsemblFungi"/>
</dbReference>
<evidence type="ECO:0000313" key="4">
    <source>
        <dbReference type="EMBL" id="CAY68802.1"/>
    </source>
</evidence>
<dbReference type="CDD" id="cd23157">
    <property type="entry name" value="Prefoldin_5"/>
    <property type="match status" value="1"/>
</dbReference>
<dbReference type="Pfam" id="PF02996">
    <property type="entry name" value="Prefoldin"/>
    <property type="match status" value="1"/>
</dbReference>
<dbReference type="GO" id="GO:0032968">
    <property type="term" value="P:positive regulation of transcription elongation by RNA polymerase II"/>
    <property type="evidence" value="ECO:0007669"/>
    <property type="project" value="EnsemblFungi"/>
</dbReference>
<keyword evidence="2" id="KW-0143">Chaperone</keyword>
<comment type="similarity">
    <text evidence="1">Belongs to the prefoldin subunit alpha family.</text>
</comment>
<sequence length="152" mass="17547">MSQQKVDLTTLPPQQIFEFKRQIQQEVQHLQSSIQALNTAKAKFNECIANIDRVSKSPENDILTPLTSSLYVPGKIVDNDKFLVDVGTGYYVEKNVEDAKEFYKLRIDKLNQDSEQLTQMIQEKINIMKSVDNVLKQKIQQEEKSRQQTTQA</sequence>
<keyword evidence="3" id="KW-0175">Coiled coil</keyword>
<dbReference type="Gene3D" id="1.10.287.370">
    <property type="match status" value="1"/>
</dbReference>
<evidence type="ECO:0000256" key="2">
    <source>
        <dbReference type="ARBA" id="ARBA00023186"/>
    </source>
</evidence>
<dbReference type="FunCoup" id="C4QZX8">
    <property type="interactions" value="1038"/>
</dbReference>
<dbReference type="GO" id="GO:1990115">
    <property type="term" value="P:RNA polymerase III assembly"/>
    <property type="evidence" value="ECO:0007669"/>
    <property type="project" value="TreeGrafter"/>
</dbReference>
<dbReference type="PANTHER" id="PTHR12674:SF2">
    <property type="entry name" value="PREFOLDIN SUBUNIT 5"/>
    <property type="match status" value="1"/>
</dbReference>
<dbReference type="AlphaFoldDB" id="C4QZX8"/>
<dbReference type="InterPro" id="IPR011599">
    <property type="entry name" value="PFD_alpha_archaea"/>
</dbReference>
<dbReference type="NCBIfam" id="TIGR00293">
    <property type="entry name" value="prefoldin subunit alpha"/>
    <property type="match status" value="1"/>
</dbReference>
<organism evidence="4 5">
    <name type="scientific">Komagataella phaffii (strain GS115 / ATCC 20864)</name>
    <name type="common">Yeast</name>
    <name type="synonym">Pichia pastoris</name>
    <dbReference type="NCBI Taxonomy" id="644223"/>
    <lineage>
        <taxon>Eukaryota</taxon>
        <taxon>Fungi</taxon>
        <taxon>Dikarya</taxon>
        <taxon>Ascomycota</taxon>
        <taxon>Saccharomycotina</taxon>
        <taxon>Pichiomycetes</taxon>
        <taxon>Pichiales</taxon>
        <taxon>Pichiaceae</taxon>
        <taxon>Komagataella</taxon>
    </lineage>
</organism>
<dbReference type="GO" id="GO:0051082">
    <property type="term" value="F:unfolded protein binding"/>
    <property type="evidence" value="ECO:0007669"/>
    <property type="project" value="InterPro"/>
</dbReference>
<dbReference type="OMA" id="QAKFKAC"/>
<dbReference type="eggNOG" id="KOG3048">
    <property type="taxonomic scope" value="Eukaryota"/>
</dbReference>
<dbReference type="SUPFAM" id="SSF46579">
    <property type="entry name" value="Prefoldin"/>
    <property type="match status" value="1"/>
</dbReference>
<gene>
    <name evidence="4" type="ordered locus">PAS_chr2-1_0194</name>
</gene>
<dbReference type="GeneID" id="8198576"/>
<dbReference type="GO" id="GO:0016272">
    <property type="term" value="C:prefoldin complex"/>
    <property type="evidence" value="ECO:0007669"/>
    <property type="project" value="EnsemblFungi"/>
</dbReference>
<dbReference type="GO" id="GO:0005737">
    <property type="term" value="C:cytoplasm"/>
    <property type="evidence" value="ECO:0007669"/>
    <property type="project" value="EnsemblFungi"/>
</dbReference>
<dbReference type="InParanoid" id="C4QZX8"/>